<sequence>MIRQFCFHSSSRGKNLKSREPGTEQDTVKTKSKHCESRFTGASANSIAIFLAKLQRFPQQECDDAPKSLFRSRIDKYSLHLKYRTIITDSHRVLLTEIYHVRALSTGIGELVMYGLVYLPAMGRRTRSNHRQQKQNSNSELRDDRSPGDSRSPAPVGLSPPQLVWALPNAPLSLAAAIDDSIRREGEMKNIRGGDERD</sequence>
<organism evidence="2 3">
    <name type="scientific">Araneus ventricosus</name>
    <name type="common">Orbweaver spider</name>
    <name type="synonym">Epeira ventricosa</name>
    <dbReference type="NCBI Taxonomy" id="182803"/>
    <lineage>
        <taxon>Eukaryota</taxon>
        <taxon>Metazoa</taxon>
        <taxon>Ecdysozoa</taxon>
        <taxon>Arthropoda</taxon>
        <taxon>Chelicerata</taxon>
        <taxon>Arachnida</taxon>
        <taxon>Araneae</taxon>
        <taxon>Araneomorphae</taxon>
        <taxon>Entelegynae</taxon>
        <taxon>Araneoidea</taxon>
        <taxon>Araneidae</taxon>
        <taxon>Araneus</taxon>
    </lineage>
</organism>
<accession>A0A4Y2LVY4</accession>
<proteinExistence type="predicted"/>
<evidence type="ECO:0000256" key="1">
    <source>
        <dbReference type="SAM" id="MobiDB-lite"/>
    </source>
</evidence>
<dbReference type="AlphaFoldDB" id="A0A4Y2LVY4"/>
<evidence type="ECO:0000313" key="2">
    <source>
        <dbReference type="EMBL" id="GBN18619.1"/>
    </source>
</evidence>
<name>A0A4Y2LVY4_ARAVE</name>
<feature type="region of interest" description="Disordered" evidence="1">
    <location>
        <begin position="125"/>
        <end position="160"/>
    </location>
</feature>
<feature type="compositionally biased region" description="Basic and acidic residues" evidence="1">
    <location>
        <begin position="17"/>
        <end position="31"/>
    </location>
</feature>
<evidence type="ECO:0000313" key="3">
    <source>
        <dbReference type="Proteomes" id="UP000499080"/>
    </source>
</evidence>
<comment type="caution">
    <text evidence="2">The sequence shown here is derived from an EMBL/GenBank/DDBJ whole genome shotgun (WGS) entry which is preliminary data.</text>
</comment>
<keyword evidence="3" id="KW-1185">Reference proteome</keyword>
<dbReference type="Proteomes" id="UP000499080">
    <property type="component" value="Unassembled WGS sequence"/>
</dbReference>
<dbReference type="EMBL" id="BGPR01006396">
    <property type="protein sequence ID" value="GBN18619.1"/>
    <property type="molecule type" value="Genomic_DNA"/>
</dbReference>
<gene>
    <name evidence="2" type="ORF">AVEN_34854_1</name>
</gene>
<feature type="region of interest" description="Disordered" evidence="1">
    <location>
        <begin position="8"/>
        <end position="31"/>
    </location>
</feature>
<reference evidence="2 3" key="1">
    <citation type="journal article" date="2019" name="Sci. Rep.">
        <title>Orb-weaving spider Araneus ventricosus genome elucidates the spidroin gene catalogue.</title>
        <authorList>
            <person name="Kono N."/>
            <person name="Nakamura H."/>
            <person name="Ohtoshi R."/>
            <person name="Moran D.A.P."/>
            <person name="Shinohara A."/>
            <person name="Yoshida Y."/>
            <person name="Fujiwara M."/>
            <person name="Mori M."/>
            <person name="Tomita M."/>
            <person name="Arakawa K."/>
        </authorList>
    </citation>
    <scope>NUCLEOTIDE SEQUENCE [LARGE SCALE GENOMIC DNA]</scope>
</reference>
<protein>
    <submittedName>
        <fullName evidence="2">Uncharacterized protein</fullName>
    </submittedName>
</protein>